<dbReference type="Gene3D" id="1.20.120.1750">
    <property type="match status" value="1"/>
</dbReference>
<evidence type="ECO:0000256" key="6">
    <source>
        <dbReference type="ARBA" id="ARBA00022771"/>
    </source>
</evidence>
<dbReference type="GO" id="GO:0016567">
    <property type="term" value="P:protein ubiquitination"/>
    <property type="evidence" value="ECO:0007669"/>
    <property type="project" value="InterPro"/>
</dbReference>
<protein>
    <recommendedName>
        <fullName evidence="2">RBR-type E3 ubiquitin transferase</fullName>
        <ecNumber evidence="2">2.3.2.31</ecNumber>
    </recommendedName>
</protein>
<dbReference type="InterPro" id="IPR044066">
    <property type="entry name" value="TRIAD_supradom"/>
</dbReference>
<evidence type="ECO:0000256" key="5">
    <source>
        <dbReference type="ARBA" id="ARBA00022737"/>
    </source>
</evidence>
<dbReference type="Pfam" id="PF22191">
    <property type="entry name" value="IBR_1"/>
    <property type="match status" value="1"/>
</dbReference>
<dbReference type="OrthoDB" id="1431934at2759"/>
<dbReference type="AlphaFoldDB" id="A0A9P5AIS7"/>
<dbReference type="InterPro" id="IPR002867">
    <property type="entry name" value="IBR_dom"/>
</dbReference>
<dbReference type="PROSITE" id="PS51873">
    <property type="entry name" value="TRIAD"/>
    <property type="match status" value="1"/>
</dbReference>
<evidence type="ECO:0000256" key="3">
    <source>
        <dbReference type="ARBA" id="ARBA00022679"/>
    </source>
</evidence>
<evidence type="ECO:0000256" key="8">
    <source>
        <dbReference type="ARBA" id="ARBA00022833"/>
    </source>
</evidence>
<accession>A0A9P5AIS7</accession>
<dbReference type="EMBL" id="PVQB02000279">
    <property type="protein sequence ID" value="KAF4339555.1"/>
    <property type="molecule type" value="Genomic_DNA"/>
</dbReference>
<keyword evidence="3" id="KW-0808">Transferase</keyword>
<comment type="caution">
    <text evidence="10">The sequence shown here is derived from an EMBL/GenBank/DDBJ whole genome shotgun (WGS) entry which is preliminary data.</text>
</comment>
<evidence type="ECO:0000256" key="4">
    <source>
        <dbReference type="ARBA" id="ARBA00022723"/>
    </source>
</evidence>
<dbReference type="CDD" id="cd20335">
    <property type="entry name" value="BRcat_RBR"/>
    <property type="match status" value="1"/>
</dbReference>
<dbReference type="SMART" id="SM00647">
    <property type="entry name" value="IBR"/>
    <property type="match status" value="2"/>
</dbReference>
<evidence type="ECO:0000256" key="2">
    <source>
        <dbReference type="ARBA" id="ARBA00012251"/>
    </source>
</evidence>
<dbReference type="EC" id="2.3.2.31" evidence="2"/>
<keyword evidence="6" id="KW-0863">Zinc-finger</keyword>
<reference evidence="10" key="2">
    <citation type="submission" date="2020-02" db="EMBL/GenBank/DDBJ databases">
        <title>Identification and distribution of gene clusters putatively required for synthesis of sphingolipid metabolism inhibitors in phylogenetically diverse species of the filamentous fungus Fusarium.</title>
        <authorList>
            <person name="Kim H.-S."/>
            <person name="Busman M."/>
            <person name="Brown D.W."/>
            <person name="Divon H."/>
            <person name="Uhlig S."/>
            <person name="Proctor R.H."/>
        </authorList>
    </citation>
    <scope>NUCLEOTIDE SEQUENCE</scope>
    <source>
        <strain evidence="10">NRRL 25174</strain>
    </source>
</reference>
<dbReference type="GO" id="GO:0061630">
    <property type="term" value="F:ubiquitin protein ligase activity"/>
    <property type="evidence" value="ECO:0007669"/>
    <property type="project" value="UniProtKB-EC"/>
</dbReference>
<comment type="catalytic activity">
    <reaction evidence="1">
        <text>[E2 ubiquitin-conjugating enzyme]-S-ubiquitinyl-L-cysteine + [acceptor protein]-L-lysine = [E2 ubiquitin-conjugating enzyme]-L-cysteine + [acceptor protein]-N(6)-ubiquitinyl-L-lysine.</text>
        <dbReference type="EC" id="2.3.2.31"/>
    </reaction>
</comment>
<keyword evidence="4" id="KW-0479">Metal-binding</keyword>
<keyword evidence="11" id="KW-1185">Reference proteome</keyword>
<name>A0A9P5AIS7_9HYPO</name>
<gene>
    <name evidence="10" type="ORF">FBEOM_6549</name>
</gene>
<organism evidence="10 11">
    <name type="scientific">Fusarium beomiforme</name>
    <dbReference type="NCBI Taxonomy" id="44412"/>
    <lineage>
        <taxon>Eukaryota</taxon>
        <taxon>Fungi</taxon>
        <taxon>Dikarya</taxon>
        <taxon>Ascomycota</taxon>
        <taxon>Pezizomycotina</taxon>
        <taxon>Sordariomycetes</taxon>
        <taxon>Hypocreomycetidae</taxon>
        <taxon>Hypocreales</taxon>
        <taxon>Nectriaceae</taxon>
        <taxon>Fusarium</taxon>
        <taxon>Fusarium burgessii species complex</taxon>
    </lineage>
</organism>
<evidence type="ECO:0000313" key="11">
    <source>
        <dbReference type="Proteomes" id="UP000730481"/>
    </source>
</evidence>
<dbReference type="Proteomes" id="UP000730481">
    <property type="component" value="Unassembled WGS sequence"/>
</dbReference>
<keyword evidence="5" id="KW-0677">Repeat</keyword>
<evidence type="ECO:0000256" key="1">
    <source>
        <dbReference type="ARBA" id="ARBA00001798"/>
    </source>
</evidence>
<sequence length="564" mass="64823">MQSTINNLLDENKRLKTQLSPMLEESVSLRQRICSLNIELQAILDEKKKIAQEVEKLRAQVVEPPLQLLAPTRRSIIISKLLSKSPSIGKRPNATKYEESLDLGLESVDSDMKGLLDSVLSVDQARILFNSFNDWFREDSLDSISLRRCAVCHKIKFEQATPNGSYGLVDEFSIRFGRPTTCPTPVCSVCYAKSVSSSIEDLRGSWWEMLGPNVQLSCPCNHCPAKITFQNRWTLLRILRSSEGKYARAKLRIYERAQHLMLILDSLDPQPTLEARQVAKRLHQHLISGGFMKSLFDLTVPELRTLAKGSLDDADFKLGQFLEMDDASRTLRVPIFTRLLELQKSPTECSICAESIYDLADGTLNEWNTLCQGYSGDWKWKVQPFPRMLEQKCSHTLDQHGRGGCHLLTCPSLDCNRRLEYDEVKLYARQDSFLKYDEYLKLDALSKLPSFRWCLAENCCYGQIYDLIESNHVSCEECGYEMCFEHQVKWHENLTCEEFDSMQENGDPRFRETRNWIDANTKQCPSCEINTQKGPGCSHMTCTLCRYEFCWECLGSWPHSFPCR</sequence>
<feature type="domain" description="RING-type" evidence="9">
    <location>
        <begin position="345"/>
        <end position="564"/>
    </location>
</feature>
<proteinExistence type="predicted"/>
<reference evidence="10" key="1">
    <citation type="journal article" date="2017" name="Mycologia">
        <title>Fusarium algeriense, sp. nov., a novel toxigenic crown rot pathogen of durum wheat from Algeria is nested in the Fusarium burgessii species complex.</title>
        <authorList>
            <person name="Laraba I."/>
            <person name="Keddad A."/>
            <person name="Boureghda H."/>
            <person name="Abdallah N."/>
            <person name="Vaughan M.M."/>
            <person name="Proctor R.H."/>
            <person name="Busman M."/>
            <person name="O'Donnell K."/>
        </authorList>
    </citation>
    <scope>NUCLEOTIDE SEQUENCE</scope>
    <source>
        <strain evidence="10">NRRL 25174</strain>
    </source>
</reference>
<dbReference type="Pfam" id="PF01485">
    <property type="entry name" value="IBR"/>
    <property type="match status" value="1"/>
</dbReference>
<keyword evidence="7" id="KW-0833">Ubl conjugation pathway</keyword>
<dbReference type="InterPro" id="IPR031127">
    <property type="entry name" value="E3_UB_ligase_RBR"/>
</dbReference>
<dbReference type="SUPFAM" id="SSF57850">
    <property type="entry name" value="RING/U-box"/>
    <property type="match status" value="2"/>
</dbReference>
<dbReference type="GO" id="GO:0008270">
    <property type="term" value="F:zinc ion binding"/>
    <property type="evidence" value="ECO:0007669"/>
    <property type="project" value="UniProtKB-KW"/>
</dbReference>
<evidence type="ECO:0000259" key="9">
    <source>
        <dbReference type="PROSITE" id="PS51873"/>
    </source>
</evidence>
<dbReference type="PANTHER" id="PTHR11685">
    <property type="entry name" value="RBR FAMILY RING FINGER AND IBR DOMAIN-CONTAINING"/>
    <property type="match status" value="1"/>
</dbReference>
<keyword evidence="8" id="KW-0862">Zinc</keyword>
<evidence type="ECO:0000256" key="7">
    <source>
        <dbReference type="ARBA" id="ARBA00022786"/>
    </source>
</evidence>
<evidence type="ECO:0000313" key="10">
    <source>
        <dbReference type="EMBL" id="KAF4339555.1"/>
    </source>
</evidence>